<name>A0A0E9V0N1_ANGAN</name>
<dbReference type="EMBL" id="GBXM01036883">
    <property type="protein sequence ID" value="JAH71694.1"/>
    <property type="molecule type" value="Transcribed_RNA"/>
</dbReference>
<sequence length="74" mass="8520">MICMSISHHIIMEIIIYHISGKCYFKLKCIVLETGKFIHSPCRLLLFHKISGEICFPWSLQLVTCTMDSTTSLD</sequence>
<dbReference type="AlphaFoldDB" id="A0A0E9V0N1"/>
<evidence type="ECO:0000313" key="1">
    <source>
        <dbReference type="EMBL" id="JAH71694.1"/>
    </source>
</evidence>
<organism evidence="1">
    <name type="scientific">Anguilla anguilla</name>
    <name type="common">European freshwater eel</name>
    <name type="synonym">Muraena anguilla</name>
    <dbReference type="NCBI Taxonomy" id="7936"/>
    <lineage>
        <taxon>Eukaryota</taxon>
        <taxon>Metazoa</taxon>
        <taxon>Chordata</taxon>
        <taxon>Craniata</taxon>
        <taxon>Vertebrata</taxon>
        <taxon>Euteleostomi</taxon>
        <taxon>Actinopterygii</taxon>
        <taxon>Neopterygii</taxon>
        <taxon>Teleostei</taxon>
        <taxon>Anguilliformes</taxon>
        <taxon>Anguillidae</taxon>
        <taxon>Anguilla</taxon>
    </lineage>
</organism>
<reference evidence="1" key="1">
    <citation type="submission" date="2014-11" db="EMBL/GenBank/DDBJ databases">
        <authorList>
            <person name="Amaro Gonzalez C."/>
        </authorList>
    </citation>
    <scope>NUCLEOTIDE SEQUENCE</scope>
</reference>
<reference evidence="1" key="2">
    <citation type="journal article" date="2015" name="Fish Shellfish Immunol.">
        <title>Early steps in the European eel (Anguilla anguilla)-Vibrio vulnificus interaction in the gills: Role of the RtxA13 toxin.</title>
        <authorList>
            <person name="Callol A."/>
            <person name="Pajuelo D."/>
            <person name="Ebbesson L."/>
            <person name="Teles M."/>
            <person name="MacKenzie S."/>
            <person name="Amaro C."/>
        </authorList>
    </citation>
    <scope>NUCLEOTIDE SEQUENCE</scope>
</reference>
<protein>
    <submittedName>
        <fullName evidence="1">Uncharacterized protein</fullName>
    </submittedName>
</protein>
<proteinExistence type="predicted"/>
<accession>A0A0E9V0N1</accession>